<feature type="compositionally biased region" description="Pro residues" evidence="1">
    <location>
        <begin position="87"/>
        <end position="121"/>
    </location>
</feature>
<gene>
    <name evidence="3" type="ORF">CHR90_06355</name>
</gene>
<feature type="region of interest" description="Disordered" evidence="1">
    <location>
        <begin position="83"/>
        <end position="147"/>
    </location>
</feature>
<evidence type="ECO:0000313" key="4">
    <source>
        <dbReference type="Proteomes" id="UP000216361"/>
    </source>
</evidence>
<name>A0A255XU13_9PROT</name>
<organism evidence="3 4">
    <name type="scientific">Elstera cyanobacteriorum</name>
    <dbReference type="NCBI Taxonomy" id="2022747"/>
    <lineage>
        <taxon>Bacteria</taxon>
        <taxon>Pseudomonadati</taxon>
        <taxon>Pseudomonadota</taxon>
        <taxon>Alphaproteobacteria</taxon>
        <taxon>Rhodospirillales</taxon>
        <taxon>Rhodospirillaceae</taxon>
        <taxon>Elstera</taxon>
    </lineage>
</organism>
<feature type="transmembrane region" description="Helical" evidence="2">
    <location>
        <begin position="47"/>
        <end position="67"/>
    </location>
</feature>
<comment type="caution">
    <text evidence="3">The sequence shown here is derived from an EMBL/GenBank/DDBJ whole genome shotgun (WGS) entry which is preliminary data.</text>
</comment>
<protein>
    <submittedName>
        <fullName evidence="3">Uncharacterized protein</fullName>
    </submittedName>
</protein>
<dbReference type="AlphaFoldDB" id="A0A255XU13"/>
<evidence type="ECO:0000256" key="2">
    <source>
        <dbReference type="SAM" id="Phobius"/>
    </source>
</evidence>
<reference evidence="3 4" key="1">
    <citation type="submission" date="2017-07" db="EMBL/GenBank/DDBJ databases">
        <title>Elstera cyanobacteriorum sp. nov., a novel bacterium isolated from cyanobacterial aggregates in a eutrophic lake.</title>
        <authorList>
            <person name="Cai H."/>
        </authorList>
    </citation>
    <scope>NUCLEOTIDE SEQUENCE [LARGE SCALE GENOMIC DNA]</scope>
    <source>
        <strain evidence="3 4">TH019</strain>
    </source>
</reference>
<evidence type="ECO:0000256" key="1">
    <source>
        <dbReference type="SAM" id="MobiDB-lite"/>
    </source>
</evidence>
<keyword evidence="4" id="KW-1185">Reference proteome</keyword>
<keyword evidence="2" id="KW-1133">Transmembrane helix</keyword>
<keyword evidence="2" id="KW-0812">Transmembrane</keyword>
<sequence>MAEVAQQVKLSAMIFILFGLTVAAAVGLGVGLLSPRLVPVPPPATRALVAMIYGSFLLAGSIALGALTRDLWMPPRPSAVATTLELPPAPKPIPAPEPPPKIEAPPPAPVAAPVAPPPEPVPEASSPPVGPPPDPGPPPEAPTRFGPLALGQSAAHWQTTLTDQGLVTAWEPQTGPLGQAVLVGKGSGLGVFAEAEEDRLYRVQVTADLGAALADLGPVARDTARLQLGLTALALTPISPQPDELRQAGDRVWQALLTRLQEDPARRRLSETLTIAGASLRLTLTQAGKASAQLAAREGDLDPLLDVGP</sequence>
<dbReference type="EMBL" id="NOXS01000030">
    <property type="protein sequence ID" value="OYQ19740.1"/>
    <property type="molecule type" value="Genomic_DNA"/>
</dbReference>
<proteinExistence type="predicted"/>
<accession>A0A255XU13</accession>
<evidence type="ECO:0000313" key="3">
    <source>
        <dbReference type="EMBL" id="OYQ19740.1"/>
    </source>
</evidence>
<keyword evidence="2" id="KW-0472">Membrane</keyword>
<dbReference type="Proteomes" id="UP000216361">
    <property type="component" value="Unassembled WGS sequence"/>
</dbReference>
<feature type="compositionally biased region" description="Pro residues" evidence="1">
    <location>
        <begin position="128"/>
        <end position="141"/>
    </location>
</feature>
<feature type="transmembrane region" description="Helical" evidence="2">
    <location>
        <begin position="12"/>
        <end position="35"/>
    </location>
</feature>